<comment type="similarity">
    <text evidence="4">Belongs to the GbsR family.</text>
</comment>
<keyword evidence="3 4" id="KW-0804">Transcription</keyword>
<keyword evidence="7" id="KW-1185">Reference proteome</keyword>
<gene>
    <name evidence="6" type="ORF">EMA8858_01917</name>
</gene>
<reference evidence="6" key="1">
    <citation type="submission" date="2021-12" db="EMBL/GenBank/DDBJ databases">
        <authorList>
            <person name="Rodrigo-Torres L."/>
            <person name="Arahal R. D."/>
            <person name="Lucena T."/>
        </authorList>
    </citation>
    <scope>NUCLEOTIDE SEQUENCE</scope>
    <source>
        <strain evidence="6">CECT 8858</strain>
    </source>
</reference>
<proteinExistence type="inferred from homology"/>
<evidence type="ECO:0000259" key="5">
    <source>
        <dbReference type="Pfam" id="PF01022"/>
    </source>
</evidence>
<keyword evidence="1 4" id="KW-0805">Transcription regulation</keyword>
<dbReference type="InterPro" id="IPR026282">
    <property type="entry name" value="MJ1563"/>
</dbReference>
<evidence type="ECO:0000256" key="1">
    <source>
        <dbReference type="ARBA" id="ARBA00023015"/>
    </source>
</evidence>
<evidence type="ECO:0000256" key="2">
    <source>
        <dbReference type="ARBA" id="ARBA00023125"/>
    </source>
</evidence>
<dbReference type="Gene3D" id="1.10.10.10">
    <property type="entry name" value="Winged helix-like DNA-binding domain superfamily/Winged helix DNA-binding domain"/>
    <property type="match status" value="1"/>
</dbReference>
<dbReference type="InterPro" id="IPR036388">
    <property type="entry name" value="WH-like_DNA-bd_sf"/>
</dbReference>
<accession>A0ABM9AQ93</accession>
<comment type="caution">
    <text evidence="6">The sequence shown here is derived from an EMBL/GenBank/DDBJ whole genome shotgun (WGS) entry which is preliminary data.</text>
</comment>
<dbReference type="Proteomes" id="UP000837932">
    <property type="component" value="Unassembled WGS sequence"/>
</dbReference>
<evidence type="ECO:0000313" key="6">
    <source>
        <dbReference type="EMBL" id="CAH0995790.1"/>
    </source>
</evidence>
<evidence type="ECO:0000313" key="7">
    <source>
        <dbReference type="Proteomes" id="UP000837932"/>
    </source>
</evidence>
<dbReference type="InterPro" id="IPR011991">
    <property type="entry name" value="ArsR-like_HTH"/>
</dbReference>
<dbReference type="PANTHER" id="PTHR38465">
    <property type="entry name" value="HTH-TYPE TRANSCRIPTIONAL REGULATOR MJ1563-RELATED"/>
    <property type="match status" value="1"/>
</dbReference>
<keyword evidence="2 4" id="KW-0238">DNA-binding</keyword>
<feature type="domain" description="HTH arsR-type" evidence="5">
    <location>
        <begin position="38"/>
        <end position="77"/>
    </location>
</feature>
<dbReference type="Pfam" id="PF01022">
    <property type="entry name" value="HTH_5"/>
    <property type="match status" value="1"/>
</dbReference>
<dbReference type="PANTHER" id="PTHR38465:SF1">
    <property type="entry name" value="HTH-TYPE TRANSCRIPTIONAL REGULATOR MJ1563-RELATED"/>
    <property type="match status" value="1"/>
</dbReference>
<organism evidence="6 7">
    <name type="scientific">Emticicia aquatica</name>
    <dbReference type="NCBI Taxonomy" id="1681835"/>
    <lineage>
        <taxon>Bacteria</taxon>
        <taxon>Pseudomonadati</taxon>
        <taxon>Bacteroidota</taxon>
        <taxon>Cytophagia</taxon>
        <taxon>Cytophagales</taxon>
        <taxon>Leadbetterellaceae</taxon>
        <taxon>Emticicia</taxon>
    </lineage>
</organism>
<dbReference type="RefSeq" id="WP_238806332.1">
    <property type="nucleotide sequence ID" value="NZ_CAKLPY010000001.1"/>
</dbReference>
<dbReference type="PIRSF" id="PIRSF006707">
    <property type="entry name" value="MJ1563"/>
    <property type="match status" value="1"/>
</dbReference>
<dbReference type="CDD" id="cd00090">
    <property type="entry name" value="HTH_ARSR"/>
    <property type="match status" value="1"/>
</dbReference>
<dbReference type="InterPro" id="IPR052362">
    <property type="entry name" value="HTH-GbsR_regulator"/>
</dbReference>
<sequence>MSVSVMELKEAKDKFIHTWGTLATQWGINRTMAQIHALLLLSPKSMNADEIMADLQISRGNVNMNLRDLMDWGLIYKQLLPGERKEYFIAEKDIWKVAKQIAKERRRREIGPLIEAMEELKESIQPDSAEKEEFLKIVNDISKVSVFADNTMTSLLKSDENWLINNFIKIFNK</sequence>
<dbReference type="InterPro" id="IPR036390">
    <property type="entry name" value="WH_DNA-bd_sf"/>
</dbReference>
<protein>
    <recommendedName>
        <fullName evidence="4">HTH-type transcriptional regulator</fullName>
    </recommendedName>
</protein>
<evidence type="ECO:0000256" key="4">
    <source>
        <dbReference type="PIRNR" id="PIRNR006707"/>
    </source>
</evidence>
<evidence type="ECO:0000256" key="3">
    <source>
        <dbReference type="ARBA" id="ARBA00023163"/>
    </source>
</evidence>
<dbReference type="EMBL" id="CAKLPY010000001">
    <property type="protein sequence ID" value="CAH0995790.1"/>
    <property type="molecule type" value="Genomic_DNA"/>
</dbReference>
<dbReference type="InterPro" id="IPR001845">
    <property type="entry name" value="HTH_ArsR_DNA-bd_dom"/>
</dbReference>
<dbReference type="SUPFAM" id="SSF46785">
    <property type="entry name" value="Winged helix' DNA-binding domain"/>
    <property type="match status" value="1"/>
</dbReference>
<name>A0ABM9AQ93_9BACT</name>